<dbReference type="Gene3D" id="2.60.120.330">
    <property type="entry name" value="B-lactam Antibiotic, Isopenicillin N Synthase, Chain"/>
    <property type="match status" value="1"/>
</dbReference>
<keyword evidence="4 6" id="KW-0560">Oxidoreductase</keyword>
<proteinExistence type="inferred from homology"/>
<evidence type="ECO:0000259" key="7">
    <source>
        <dbReference type="PROSITE" id="PS51471"/>
    </source>
</evidence>
<dbReference type="EMBL" id="BKCP01000001">
    <property type="protein sequence ID" value="GER24918.1"/>
    <property type="molecule type" value="Genomic_DNA"/>
</dbReference>
<dbReference type="FunFam" id="2.60.120.330:FF:000005">
    <property type="entry name" value="1-aminocyclopropane-1-carboxylate oxidase homolog 1"/>
    <property type="match status" value="1"/>
</dbReference>
<dbReference type="PROSITE" id="PS51471">
    <property type="entry name" value="FE2OG_OXY"/>
    <property type="match status" value="1"/>
</dbReference>
<dbReference type="InterPro" id="IPR005123">
    <property type="entry name" value="Oxoglu/Fe-dep_dioxygenase_dom"/>
</dbReference>
<sequence>MANDDIDSDREWEKEVEAFEKTKAGVKGLVDSGISNIPRFFLVPQGTEKKTNEKTGLLQVTKIPIIDFDHGLSCGARRRPQIVREIREACRDWGFFQMVNHGVPTSAMEAVLDATRKFHEQPNEMKTSLYSSNGRRNVRFYTINGHLKKPAVAGFRDAFSCTFTDDYLDPDSIPSICRKEICEYMKHMMELRDVLSELLSEALGLSSDFLSRMECMKSEYLSCLYYPASPQPDKTCGTVNHFDPTILTVLVQDNCGGLQIHHEQNWIDVPSIPGALIANIGDLLQLITNDKFKSVEHRVVASSSRSRVSTACFFYPSSQEMVKACGPIKELLSEENPALYRHVSYIEFVTHHQTNVHEGQSALSNFRIM</sequence>
<accession>A0A5A7NX97</accession>
<evidence type="ECO:0000256" key="4">
    <source>
        <dbReference type="ARBA" id="ARBA00023002"/>
    </source>
</evidence>
<comment type="caution">
    <text evidence="8">The sequence shown here is derived from an EMBL/GenBank/DDBJ whole genome shotgun (WGS) entry which is preliminary data.</text>
</comment>
<dbReference type="GO" id="GO:0016706">
    <property type="term" value="F:2-oxoglutarate-dependent dioxygenase activity"/>
    <property type="evidence" value="ECO:0007669"/>
    <property type="project" value="UniProtKB-ARBA"/>
</dbReference>
<dbReference type="GO" id="GO:0046872">
    <property type="term" value="F:metal ion binding"/>
    <property type="evidence" value="ECO:0007669"/>
    <property type="project" value="UniProtKB-KW"/>
</dbReference>
<keyword evidence="9" id="KW-1185">Reference proteome</keyword>
<dbReference type="GO" id="GO:0002238">
    <property type="term" value="P:response to molecule of fungal origin"/>
    <property type="evidence" value="ECO:0007669"/>
    <property type="project" value="UniProtKB-ARBA"/>
</dbReference>
<keyword evidence="5 6" id="KW-0408">Iron</keyword>
<dbReference type="InterPro" id="IPR044861">
    <property type="entry name" value="IPNS-like_FE2OG_OXY"/>
</dbReference>
<evidence type="ECO:0000256" key="2">
    <source>
        <dbReference type="ARBA" id="ARBA00022723"/>
    </source>
</evidence>
<dbReference type="Pfam" id="PF14226">
    <property type="entry name" value="DIOX_N"/>
    <property type="match status" value="1"/>
</dbReference>
<name>A0A5A7NX97_STRAF</name>
<evidence type="ECO:0000256" key="1">
    <source>
        <dbReference type="ARBA" id="ARBA00008056"/>
    </source>
</evidence>
<keyword evidence="2 6" id="KW-0479">Metal-binding</keyword>
<evidence type="ECO:0000256" key="6">
    <source>
        <dbReference type="RuleBase" id="RU003682"/>
    </source>
</evidence>
<reference evidence="9" key="1">
    <citation type="journal article" date="2019" name="Curr. Biol.">
        <title>Genome Sequence of Striga asiatica Provides Insight into the Evolution of Plant Parasitism.</title>
        <authorList>
            <person name="Yoshida S."/>
            <person name="Kim S."/>
            <person name="Wafula E.K."/>
            <person name="Tanskanen J."/>
            <person name="Kim Y.M."/>
            <person name="Honaas L."/>
            <person name="Yang Z."/>
            <person name="Spallek T."/>
            <person name="Conn C.E."/>
            <person name="Ichihashi Y."/>
            <person name="Cheong K."/>
            <person name="Cui S."/>
            <person name="Der J.P."/>
            <person name="Gundlach H."/>
            <person name="Jiao Y."/>
            <person name="Hori C."/>
            <person name="Ishida J.K."/>
            <person name="Kasahara H."/>
            <person name="Kiba T."/>
            <person name="Kim M.S."/>
            <person name="Koo N."/>
            <person name="Laohavisit A."/>
            <person name="Lee Y.H."/>
            <person name="Lumba S."/>
            <person name="McCourt P."/>
            <person name="Mortimer J.C."/>
            <person name="Mutuku J.M."/>
            <person name="Nomura T."/>
            <person name="Sasaki-Sekimoto Y."/>
            <person name="Seto Y."/>
            <person name="Wang Y."/>
            <person name="Wakatake T."/>
            <person name="Sakakibara H."/>
            <person name="Demura T."/>
            <person name="Yamaguchi S."/>
            <person name="Yoneyama K."/>
            <person name="Manabe R.I."/>
            <person name="Nelson D.C."/>
            <person name="Schulman A.H."/>
            <person name="Timko M.P."/>
            <person name="dePamphilis C.W."/>
            <person name="Choi D."/>
            <person name="Shirasu K."/>
        </authorList>
    </citation>
    <scope>NUCLEOTIDE SEQUENCE [LARGE SCALE GENOMIC DNA]</scope>
    <source>
        <strain evidence="9">cv. UVA1</strain>
    </source>
</reference>
<feature type="domain" description="Fe2OG dioxygenase" evidence="7">
    <location>
        <begin position="217"/>
        <end position="316"/>
    </location>
</feature>
<protein>
    <submittedName>
        <fullName evidence="8">2-oxoglutarate (2OG) and Fe(II)-dependent oxygenase superfamily protein</fullName>
    </submittedName>
</protein>
<dbReference type="OrthoDB" id="288590at2759"/>
<dbReference type="PANTHER" id="PTHR10209">
    <property type="entry name" value="OXIDOREDUCTASE, 2OG-FE II OXYGENASE FAMILY PROTEIN"/>
    <property type="match status" value="1"/>
</dbReference>
<dbReference type="Proteomes" id="UP000325081">
    <property type="component" value="Unassembled WGS sequence"/>
</dbReference>
<comment type="similarity">
    <text evidence="1 6">Belongs to the iron/ascorbate-dependent oxidoreductase family.</text>
</comment>
<dbReference type="GO" id="GO:0031418">
    <property type="term" value="F:L-ascorbic acid binding"/>
    <property type="evidence" value="ECO:0007669"/>
    <property type="project" value="UniProtKB-KW"/>
</dbReference>
<organism evidence="8 9">
    <name type="scientific">Striga asiatica</name>
    <name type="common">Asiatic witchweed</name>
    <name type="synonym">Buchnera asiatica</name>
    <dbReference type="NCBI Taxonomy" id="4170"/>
    <lineage>
        <taxon>Eukaryota</taxon>
        <taxon>Viridiplantae</taxon>
        <taxon>Streptophyta</taxon>
        <taxon>Embryophyta</taxon>
        <taxon>Tracheophyta</taxon>
        <taxon>Spermatophyta</taxon>
        <taxon>Magnoliopsida</taxon>
        <taxon>eudicotyledons</taxon>
        <taxon>Gunneridae</taxon>
        <taxon>Pentapetalae</taxon>
        <taxon>asterids</taxon>
        <taxon>lamiids</taxon>
        <taxon>Lamiales</taxon>
        <taxon>Orobanchaceae</taxon>
        <taxon>Buchnereae</taxon>
        <taxon>Striga</taxon>
    </lineage>
</organism>
<keyword evidence="3" id="KW-0847">Vitamin C</keyword>
<dbReference type="InterPro" id="IPR027443">
    <property type="entry name" value="IPNS-like_sf"/>
</dbReference>
<dbReference type="SUPFAM" id="SSF51197">
    <property type="entry name" value="Clavaminate synthase-like"/>
    <property type="match status" value="1"/>
</dbReference>
<dbReference type="PANTHER" id="PTHR10209:SF714">
    <property type="entry name" value="1-AMINOCYCLOPROPANE-1-CARBOXYLATE OXIDASE HOMOLOG 11-RELATED"/>
    <property type="match status" value="1"/>
</dbReference>
<evidence type="ECO:0000256" key="5">
    <source>
        <dbReference type="ARBA" id="ARBA00023004"/>
    </source>
</evidence>
<dbReference type="GO" id="GO:0009805">
    <property type="term" value="P:coumarin biosynthetic process"/>
    <property type="evidence" value="ECO:0007669"/>
    <property type="project" value="UniProtKB-ARBA"/>
</dbReference>
<evidence type="ECO:0000313" key="9">
    <source>
        <dbReference type="Proteomes" id="UP000325081"/>
    </source>
</evidence>
<dbReference type="Pfam" id="PF03171">
    <property type="entry name" value="2OG-FeII_Oxy"/>
    <property type="match status" value="1"/>
</dbReference>
<evidence type="ECO:0000313" key="8">
    <source>
        <dbReference type="EMBL" id="GER24918.1"/>
    </source>
</evidence>
<dbReference type="AlphaFoldDB" id="A0A5A7NX97"/>
<evidence type="ECO:0000256" key="3">
    <source>
        <dbReference type="ARBA" id="ARBA00022896"/>
    </source>
</evidence>
<dbReference type="InterPro" id="IPR026992">
    <property type="entry name" value="DIOX_N"/>
</dbReference>
<gene>
    <name evidence="8" type="ORF">STAS_00459</name>
</gene>